<evidence type="ECO:0000313" key="7">
    <source>
        <dbReference type="Proteomes" id="UP000297608"/>
    </source>
</evidence>
<proteinExistence type="inferred from homology"/>
<dbReference type="InterPro" id="IPR002052">
    <property type="entry name" value="DNA_methylase_N6_adenine_CS"/>
</dbReference>
<evidence type="ECO:0000259" key="4">
    <source>
        <dbReference type="Pfam" id="PF01555"/>
    </source>
</evidence>
<sequence length="545" mass="61194">MGKNELYFGDNLVVLKQYIKDESVDLVYLDPPFNSNRNYSVIFSRNGRTDDDNSAQIEAFEDTWTWTHATESQYNDFVATGPGKVVDALSAFRTLLGENDAMAYLVNMAPRLVELHRVLKKTGSLYLHCDPTMSHYLKILLDAIFDPDKFRSEIVWRRYGSHNDAKGYGAVHDTILFYSKGKNPTFNKQYIEYDEAYIKQRFRFEDTDGRRWMEQNLASPNPRPNLTYPYTASNGITYQPPANGWKVEPGKMADLDTKRKLHYPAKDGGRLRMKNYLDEGLGVPVQDVWNDIVSLGGTSPERLGYPTQKPVSLLERIIKSSTNPGDVVLDPFCGCGTAVDAAQRFDRQWIGIDVTYIAVDLIVKRLQHTYGDDIIDTFELNGIPKDVFSAHALFERSPFEFERWAVSLVRAEPNQKQVGDKGIDGVARFPLDGGGKIGKVLVSVKGGKTLNPAMVRDLKGTVETQKAQMGILVSLTDPTRGVKDAIDHGGVFTHPANGQQYPLLQHITIAELLSGKRPQMPPTLSPYIEAKKQKLPTGKTSLFDM</sequence>
<feature type="domain" description="NACHT-associated inactive Restriction Endonuclease 1 sensor" evidence="5">
    <location>
        <begin position="414"/>
        <end position="513"/>
    </location>
</feature>
<dbReference type="GO" id="GO:0004519">
    <property type="term" value="F:endonuclease activity"/>
    <property type="evidence" value="ECO:0007669"/>
    <property type="project" value="UniProtKB-KW"/>
</dbReference>
<evidence type="ECO:0000256" key="1">
    <source>
        <dbReference type="ARBA" id="ARBA00006594"/>
    </source>
</evidence>
<dbReference type="Gene3D" id="3.40.50.150">
    <property type="entry name" value="Vaccinia Virus protein VP39"/>
    <property type="match status" value="1"/>
</dbReference>
<comment type="caution">
    <text evidence="6">The sequence shown here is derived from an EMBL/GenBank/DDBJ whole genome shotgun (WGS) entry which is preliminary data.</text>
</comment>
<dbReference type="SUPFAM" id="SSF53335">
    <property type="entry name" value="S-adenosyl-L-methionine-dependent methyltransferases"/>
    <property type="match status" value="1"/>
</dbReference>
<comment type="similarity">
    <text evidence="1">Belongs to the N(4)/N(6)-methyltransferase family.</text>
</comment>
<dbReference type="RefSeq" id="WP_134535129.1">
    <property type="nucleotide sequence ID" value="NZ_SOFG01000016.1"/>
</dbReference>
<dbReference type="Gene3D" id="3.40.1350.10">
    <property type="match status" value="1"/>
</dbReference>
<dbReference type="Pfam" id="PF01555">
    <property type="entry name" value="N6_N4_Mtase"/>
    <property type="match status" value="1"/>
</dbReference>
<keyword evidence="6" id="KW-0540">Nuclease</keyword>
<evidence type="ECO:0000313" key="6">
    <source>
        <dbReference type="EMBL" id="TFB85835.1"/>
    </source>
</evidence>
<keyword evidence="7" id="KW-1185">Reference proteome</keyword>
<dbReference type="PRINTS" id="PR00508">
    <property type="entry name" value="S21N4MTFRASE"/>
</dbReference>
<dbReference type="Pfam" id="PF22722">
    <property type="entry name" value="NA-iREase1"/>
    <property type="match status" value="1"/>
</dbReference>
<dbReference type="InterPro" id="IPR029063">
    <property type="entry name" value="SAM-dependent_MTases_sf"/>
</dbReference>
<keyword evidence="2" id="KW-0489">Methyltransferase</keyword>
<dbReference type="InterPro" id="IPR002941">
    <property type="entry name" value="DNA_methylase_N4/N6"/>
</dbReference>
<organism evidence="6 7">
    <name type="scientific">Cryobacterium algoricola</name>
    <dbReference type="NCBI Taxonomy" id="1259183"/>
    <lineage>
        <taxon>Bacteria</taxon>
        <taxon>Bacillati</taxon>
        <taxon>Actinomycetota</taxon>
        <taxon>Actinomycetes</taxon>
        <taxon>Micrococcales</taxon>
        <taxon>Microbacteriaceae</taxon>
        <taxon>Cryobacterium</taxon>
    </lineage>
</organism>
<name>A0ABY2ID62_9MICO</name>
<feature type="domain" description="DNA methylase N-4/N-6" evidence="4">
    <location>
        <begin position="24"/>
        <end position="360"/>
    </location>
</feature>
<keyword evidence="3" id="KW-0808">Transferase</keyword>
<dbReference type="InterPro" id="IPR054557">
    <property type="entry name" value="NA-iREase1_dom"/>
</dbReference>
<dbReference type="EMBL" id="SOFG01000016">
    <property type="protein sequence ID" value="TFB85835.1"/>
    <property type="molecule type" value="Genomic_DNA"/>
</dbReference>
<reference evidence="6 7" key="1">
    <citation type="submission" date="2019-03" db="EMBL/GenBank/DDBJ databases">
        <title>Genomics of glacier-inhabiting Cryobacterium strains.</title>
        <authorList>
            <person name="Liu Q."/>
            <person name="Xin Y.-H."/>
        </authorList>
    </citation>
    <scope>NUCLEOTIDE SEQUENCE [LARGE SCALE GENOMIC DNA]</scope>
    <source>
        <strain evidence="6 7">MDB2-B</strain>
    </source>
</reference>
<accession>A0ABY2ID62</accession>
<keyword evidence="6" id="KW-0255">Endonuclease</keyword>
<gene>
    <name evidence="6" type="ORF">E3O44_12600</name>
</gene>
<dbReference type="InterPro" id="IPR011856">
    <property type="entry name" value="tRNA_endonuc-like_dom_sf"/>
</dbReference>
<dbReference type="InterPro" id="IPR001091">
    <property type="entry name" value="RM_Methyltransferase"/>
</dbReference>
<protein>
    <submittedName>
        <fullName evidence="6">Restriction endonuclease subunit M</fullName>
    </submittedName>
</protein>
<keyword evidence="6" id="KW-0378">Hydrolase</keyword>
<dbReference type="Proteomes" id="UP000297608">
    <property type="component" value="Unassembled WGS sequence"/>
</dbReference>
<dbReference type="PROSITE" id="PS00092">
    <property type="entry name" value="N6_MTASE"/>
    <property type="match status" value="1"/>
</dbReference>
<evidence type="ECO:0000256" key="2">
    <source>
        <dbReference type="ARBA" id="ARBA00022603"/>
    </source>
</evidence>
<evidence type="ECO:0000259" key="5">
    <source>
        <dbReference type="Pfam" id="PF22722"/>
    </source>
</evidence>
<evidence type="ECO:0000256" key="3">
    <source>
        <dbReference type="ARBA" id="ARBA00022679"/>
    </source>
</evidence>